<dbReference type="RefSeq" id="WP_285576142.1">
    <property type="nucleotide sequence ID" value="NZ_BSDE01000005.1"/>
</dbReference>
<evidence type="ECO:0000256" key="5">
    <source>
        <dbReference type="ARBA" id="ARBA00023163"/>
    </source>
</evidence>
<dbReference type="Gene3D" id="1.10.10.10">
    <property type="entry name" value="Winged helix-like DNA-binding domain superfamily/Winged helix DNA-binding domain"/>
    <property type="match status" value="1"/>
</dbReference>
<comment type="caution">
    <text evidence="8">The sequence shown here is derived from an EMBL/GenBank/DDBJ whole genome shotgun (WGS) entry which is preliminary data.</text>
</comment>
<keyword evidence="4" id="KW-0238">DNA-binding</keyword>
<accession>A0ABQ5QHK4</accession>
<dbReference type="Pfam" id="PF08281">
    <property type="entry name" value="Sigma70_r4_2"/>
    <property type="match status" value="1"/>
</dbReference>
<evidence type="ECO:0000256" key="4">
    <source>
        <dbReference type="ARBA" id="ARBA00023125"/>
    </source>
</evidence>
<evidence type="ECO:0000313" key="9">
    <source>
        <dbReference type="Proteomes" id="UP001165069"/>
    </source>
</evidence>
<dbReference type="SUPFAM" id="SSF88946">
    <property type="entry name" value="Sigma2 domain of RNA polymerase sigma factors"/>
    <property type="match status" value="1"/>
</dbReference>
<keyword evidence="5" id="KW-0804">Transcription</keyword>
<proteinExistence type="inferred from homology"/>
<evidence type="ECO:0000259" key="7">
    <source>
        <dbReference type="Pfam" id="PF08281"/>
    </source>
</evidence>
<name>A0ABQ5QHK4_9BACT</name>
<dbReference type="Gene3D" id="1.10.1740.10">
    <property type="match status" value="1"/>
</dbReference>
<gene>
    <name evidence="8" type="ORF">GETHLI_26700</name>
</gene>
<evidence type="ECO:0008006" key="10">
    <source>
        <dbReference type="Google" id="ProtNLM"/>
    </source>
</evidence>
<dbReference type="Proteomes" id="UP001165069">
    <property type="component" value="Unassembled WGS sequence"/>
</dbReference>
<organism evidence="8 9">
    <name type="scientific">Geothrix limicola</name>
    <dbReference type="NCBI Taxonomy" id="2927978"/>
    <lineage>
        <taxon>Bacteria</taxon>
        <taxon>Pseudomonadati</taxon>
        <taxon>Acidobacteriota</taxon>
        <taxon>Holophagae</taxon>
        <taxon>Holophagales</taxon>
        <taxon>Holophagaceae</taxon>
        <taxon>Geothrix</taxon>
    </lineage>
</organism>
<feature type="domain" description="RNA polymerase sigma-70 region 2" evidence="6">
    <location>
        <begin position="21"/>
        <end position="88"/>
    </location>
</feature>
<dbReference type="InterPro" id="IPR039425">
    <property type="entry name" value="RNA_pol_sigma-70-like"/>
</dbReference>
<sequence>MDFPHLLALVRRGDELAWEAFVRQFQSRVFGLAYHYTAQAEDARDLTQDVFVRIYQNLALVPDAEGCLPWIIRITRNACIDHLRRRKARPPLWDLPADEMFDLRSSDQNPEEAHLEAVRKGMVHRALQELTDLNREIILLKEIQGLSLEEIAAILEVPVGTVKSRSNRARLELAQKLSAAGLCSADVGG</sequence>
<keyword evidence="9" id="KW-1185">Reference proteome</keyword>
<evidence type="ECO:0000259" key="6">
    <source>
        <dbReference type="Pfam" id="PF04542"/>
    </source>
</evidence>
<dbReference type="PANTHER" id="PTHR43133:SF8">
    <property type="entry name" value="RNA POLYMERASE SIGMA FACTOR HI_1459-RELATED"/>
    <property type="match status" value="1"/>
</dbReference>
<dbReference type="InterPro" id="IPR013249">
    <property type="entry name" value="RNA_pol_sigma70_r4_t2"/>
</dbReference>
<dbReference type="InterPro" id="IPR036388">
    <property type="entry name" value="WH-like_DNA-bd_sf"/>
</dbReference>
<dbReference type="PANTHER" id="PTHR43133">
    <property type="entry name" value="RNA POLYMERASE ECF-TYPE SIGMA FACTO"/>
    <property type="match status" value="1"/>
</dbReference>
<feature type="domain" description="RNA polymerase sigma factor 70 region 4 type 2" evidence="7">
    <location>
        <begin position="122"/>
        <end position="173"/>
    </location>
</feature>
<dbReference type="SUPFAM" id="SSF88659">
    <property type="entry name" value="Sigma3 and sigma4 domains of RNA polymerase sigma factors"/>
    <property type="match status" value="1"/>
</dbReference>
<dbReference type="Pfam" id="PF04542">
    <property type="entry name" value="Sigma70_r2"/>
    <property type="match status" value="1"/>
</dbReference>
<dbReference type="NCBIfam" id="TIGR02937">
    <property type="entry name" value="sigma70-ECF"/>
    <property type="match status" value="1"/>
</dbReference>
<dbReference type="CDD" id="cd06171">
    <property type="entry name" value="Sigma70_r4"/>
    <property type="match status" value="1"/>
</dbReference>
<dbReference type="EMBL" id="BSDE01000005">
    <property type="protein sequence ID" value="GLH74168.1"/>
    <property type="molecule type" value="Genomic_DNA"/>
</dbReference>
<dbReference type="InterPro" id="IPR013324">
    <property type="entry name" value="RNA_pol_sigma_r3/r4-like"/>
</dbReference>
<reference evidence="8 9" key="1">
    <citation type="journal article" date="2023" name="Antonie Van Leeuwenhoek">
        <title>Mesoterricola silvestris gen. nov., sp. nov., Mesoterricola sediminis sp. nov., Geothrix oryzae sp. nov., Geothrix edaphica sp. nov., Geothrix rubra sp. nov., and Geothrix limicola sp. nov., six novel members of Acidobacteriota isolated from soils.</title>
        <authorList>
            <person name="Itoh H."/>
            <person name="Sugisawa Y."/>
            <person name="Mise K."/>
            <person name="Xu Z."/>
            <person name="Kuniyasu M."/>
            <person name="Ushijima N."/>
            <person name="Kawano K."/>
            <person name="Kobayashi E."/>
            <person name="Shiratori Y."/>
            <person name="Masuda Y."/>
            <person name="Senoo K."/>
        </authorList>
    </citation>
    <scope>NUCLEOTIDE SEQUENCE [LARGE SCALE GENOMIC DNA]</scope>
    <source>
        <strain evidence="8 9">Red804</strain>
    </source>
</reference>
<keyword evidence="2" id="KW-0805">Transcription regulation</keyword>
<dbReference type="InterPro" id="IPR007627">
    <property type="entry name" value="RNA_pol_sigma70_r2"/>
</dbReference>
<keyword evidence="3" id="KW-0731">Sigma factor</keyword>
<evidence type="ECO:0000256" key="2">
    <source>
        <dbReference type="ARBA" id="ARBA00023015"/>
    </source>
</evidence>
<evidence type="ECO:0000313" key="8">
    <source>
        <dbReference type="EMBL" id="GLH74168.1"/>
    </source>
</evidence>
<protein>
    <recommendedName>
        <fullName evidence="10">Sigma-70 family RNA polymerase sigma factor</fullName>
    </recommendedName>
</protein>
<comment type="similarity">
    <text evidence="1">Belongs to the sigma-70 factor family. ECF subfamily.</text>
</comment>
<evidence type="ECO:0000256" key="1">
    <source>
        <dbReference type="ARBA" id="ARBA00010641"/>
    </source>
</evidence>
<evidence type="ECO:0000256" key="3">
    <source>
        <dbReference type="ARBA" id="ARBA00023082"/>
    </source>
</evidence>
<dbReference type="InterPro" id="IPR014284">
    <property type="entry name" value="RNA_pol_sigma-70_dom"/>
</dbReference>
<dbReference type="InterPro" id="IPR013325">
    <property type="entry name" value="RNA_pol_sigma_r2"/>
</dbReference>